<evidence type="ECO:0000313" key="4">
    <source>
        <dbReference type="EMBL" id="MXP14774.1"/>
    </source>
</evidence>
<dbReference type="Pfam" id="PF16976">
    <property type="entry name" value="RcpC"/>
    <property type="match status" value="1"/>
</dbReference>
<keyword evidence="5" id="KW-1185">Reference proteome</keyword>
<dbReference type="Proteomes" id="UP000473531">
    <property type="component" value="Unassembled WGS sequence"/>
</dbReference>
<dbReference type="InterPro" id="IPR017592">
    <property type="entry name" value="Pilus_assmbl_Flp-typ_CpaB"/>
</dbReference>
<reference evidence="4 5" key="1">
    <citation type="submission" date="2019-12" db="EMBL/GenBank/DDBJ databases">
        <title>Genomic-based taxomic classification of the family Erythrobacteraceae.</title>
        <authorList>
            <person name="Xu L."/>
        </authorList>
    </citation>
    <scope>NUCLEOTIDE SEQUENCE [LARGE SCALE GENOMIC DNA]</scope>
    <source>
        <strain evidence="4 5">KCTC 52259</strain>
    </source>
</reference>
<gene>
    <name evidence="4" type="primary">cpaB</name>
    <name evidence="4" type="ORF">GRI44_08425</name>
</gene>
<feature type="domain" description="SAF" evidence="3">
    <location>
        <begin position="85"/>
        <end position="149"/>
    </location>
</feature>
<keyword evidence="2" id="KW-0812">Transmembrane</keyword>
<keyword evidence="2" id="KW-0472">Membrane</keyword>
<feature type="compositionally biased region" description="Gly residues" evidence="1">
    <location>
        <begin position="300"/>
        <end position="317"/>
    </location>
</feature>
<dbReference type="SMART" id="SM00858">
    <property type="entry name" value="SAF"/>
    <property type="match status" value="1"/>
</dbReference>
<evidence type="ECO:0000256" key="1">
    <source>
        <dbReference type="SAM" id="MobiDB-lite"/>
    </source>
</evidence>
<dbReference type="Pfam" id="PF08666">
    <property type="entry name" value="SAF"/>
    <property type="match status" value="1"/>
</dbReference>
<name>A0A6L7GHL7_9SPHN</name>
<evidence type="ECO:0000259" key="3">
    <source>
        <dbReference type="SMART" id="SM00858"/>
    </source>
</evidence>
<keyword evidence="2" id="KW-1133">Transmembrane helix</keyword>
<dbReference type="CDD" id="cd11614">
    <property type="entry name" value="SAF_CpaB_FlgA_like"/>
    <property type="match status" value="1"/>
</dbReference>
<dbReference type="EMBL" id="WTYU01000002">
    <property type="protein sequence ID" value="MXP14774.1"/>
    <property type="molecule type" value="Genomic_DNA"/>
</dbReference>
<accession>A0A6L7GHL7</accession>
<feature type="region of interest" description="Disordered" evidence="1">
    <location>
        <begin position="292"/>
        <end position="326"/>
    </location>
</feature>
<sequence>MAVAPTPAAPHNQVRCCLVTLSLCRVARQSQLFHYTRGRGTVQGRNMIMVGVALVLGIIAVILANAYFSGVEEKQAAVAKQQALTRIVVATQPLEFAQPLTAENIRLQNFPSNSVPEGAFLTIQDVLKDNRVALRPIVPGEPILRSKVSGTDGRATLAALLPDGFRAITIPVNNINGVAGFVLPGMMVDILLLRQIEGDGADASDQRADLVMESVQVLAVDQLADEKTGKPKVSRSVTVAATPQDASRLAIANRMGTLQLTLRKMEPQFNIEGEGGVASAARTTTSRQLGLPRLVIGRKNSGGGSGNSGGGGGGGGSRAAAPPAPAFASINPPSSVAVAPAYTGPSMTVVRGTEPTSYQVGTMGVSR</sequence>
<dbReference type="InterPro" id="IPR013974">
    <property type="entry name" value="SAF"/>
</dbReference>
<feature type="transmembrane region" description="Helical" evidence="2">
    <location>
        <begin position="47"/>
        <end position="68"/>
    </location>
</feature>
<dbReference type="NCBIfam" id="TIGR03177">
    <property type="entry name" value="pilus_cpaB"/>
    <property type="match status" value="1"/>
</dbReference>
<evidence type="ECO:0000256" key="2">
    <source>
        <dbReference type="SAM" id="Phobius"/>
    </source>
</evidence>
<dbReference type="AlphaFoldDB" id="A0A6L7GHL7"/>
<organism evidence="4 5">
    <name type="scientific">Allopontixanthobacter confluentis</name>
    <dbReference type="NCBI Taxonomy" id="1849021"/>
    <lineage>
        <taxon>Bacteria</taxon>
        <taxon>Pseudomonadati</taxon>
        <taxon>Pseudomonadota</taxon>
        <taxon>Alphaproteobacteria</taxon>
        <taxon>Sphingomonadales</taxon>
        <taxon>Erythrobacteraceae</taxon>
        <taxon>Allopontixanthobacter</taxon>
    </lineage>
</organism>
<evidence type="ECO:0000313" key="5">
    <source>
        <dbReference type="Proteomes" id="UP000473531"/>
    </source>
</evidence>
<protein>
    <submittedName>
        <fullName evidence="4">Flp pilus assembly protein CpaB</fullName>
    </submittedName>
</protein>
<proteinExistence type="predicted"/>
<comment type="caution">
    <text evidence="4">The sequence shown here is derived from an EMBL/GenBank/DDBJ whole genome shotgun (WGS) entry which is preliminary data.</text>
</comment>
<dbReference type="InterPro" id="IPR031571">
    <property type="entry name" value="RcpC_dom"/>
</dbReference>